<dbReference type="Gene3D" id="3.60.20.10">
    <property type="entry name" value="Glutamine Phosphoribosylpyrophosphate, subunit 1, domain 1"/>
    <property type="match status" value="1"/>
</dbReference>
<keyword evidence="6" id="KW-0285">Flavoprotein</keyword>
<dbReference type="InterPro" id="IPR017932">
    <property type="entry name" value="GATase_2_dom"/>
</dbReference>
<dbReference type="FunFam" id="3.20.20.70:FF:000031">
    <property type="entry name" value="Glutamate synthase 1 [NADH]"/>
    <property type="match status" value="1"/>
</dbReference>
<dbReference type="GO" id="GO:0046872">
    <property type="term" value="F:metal ion binding"/>
    <property type="evidence" value="ECO:0007669"/>
    <property type="project" value="UniProtKB-KW"/>
</dbReference>
<evidence type="ECO:0000256" key="4">
    <source>
        <dbReference type="ARBA" id="ARBA00009716"/>
    </source>
</evidence>
<sequence length="1495" mass="167414">MPHMKKQGLYDPQWEHDACGIAMLAHIKGEKSHTIVRQALTALERLNHRGGRDGSEKLGDGSGILTGLPHELLVSFWKNKGKQLPSLGSYGVGMFFLPQNEEKEWECIKIIEQVITEENLGLFGWRLVPINDKELEETAKKSQPVVRQLFVTTRDEKKENNRFERALYLLRRKIEKRLKEADIDGEECYIASFSSRTIVYKGLLLPKQLSSYYDDLNNGDYQSAMAMVHNRFSTNTFPSWRRAQPNRFLMHNGEINTITGNVNWMLARESTFQSNFLEDNEALHPVIDLEGSDSAMFDNALEYLVQAGWSLPHAMMLMVPEPWQNNKLLSKEKRAFYEYHSSLMEPWDGPAALGFTNGKQMGACPDRNGLRPARFVITEDDFMYLSSEVGVVDIPEEKIIQKGRLKPGEMLLVDFEQEKLLLNEELKQQYIHHQPYKEWLKKIITPIEDIISRDTKDKEVNRKELLTVQKAFGYTYEEWNKLIKPMALDGQDPIGSMGYDAPLAVLSDQPQLLFNYFKQRFAQVTNPPIDAIREAYVTSMEVLLGPEGNLLRPNTEDYKKIRLKSPLLTREEMKKIKNLQSMGWKTSNLSLLFSAQHQPGGMQTALEEVLEKAQKAVEEGSNLLILSDRGLNQEKMAIPSLLAVSAVHHYLIRAGLRSRVGIVLESGEPREVHHYAALLGYGANAIYPYLIYHSFHDLEESHEEKDLAENYRKAVTKGILKIMSKMGISTVQSYIGAQIFEAVGLSNEVIERYFPRTASQIGGLHIEDIAEEVTKRHNKAWVNSESLLDEGSDLQWRRNGEVHLYRPETIHSLQQACRTGNYELYKKYSSMISKDTENQTTLRGMFQIKSDKQKIPLEEVESVESIFKRFKTGAMSYGSISKEAHEALAIAMNRIGGKSNSGEGGEDPERFKILPNGDSKLSRIKQAASGRFGVTSHYLVNSDEIQIKMAQGAKPGEGGQLAGHKVSPSVAKTRGSTPGIELISPPPHHDIYSIEDLEQLIYDLKNANPSAAINVKLVAGAGVGTIAAGVAKAKADVILISGYDGGTGAASKTSIKHAGMPWELGLAEAHQTLMMNGLRNKVKLETDGKLMNGRDVVIAALLGAEEYGFSTLPLVSLGCVMMRVCHLDTCPVGIATQNPELRKKMIGTADHIVHLMTFIAEEIREYMAELGVRKLDEIIGRTDLIQVKNQESWKQQKLDMTPMLVRHEGDRTSTTPQNHELEETLDFKKLLPISREAWVNQRSVQAILPIQNTDRSVGTMTGSEISKQFGANGLPNDMLQFFFQGSAGQSFGAFIPKGLTLQLEGEANDYVGKGLSGGKIVVRPPQHSVIPASENIIVGNAAFYGATSGKAFIRGKAGERFGVRNSGAHLVVEGAGDHGCEYMTGGRAVILGEVGKNFAAGMSGGIAYIYKPLNKYFEEECNQELVILETLTDQDERDAVYSLIKEHLRYTDSPLAQHLIEEWPRKVEQFIRVIPREYKRILESEHQAKDLQHSG</sequence>
<dbReference type="PANTHER" id="PTHR11938:SF133">
    <property type="entry name" value="GLUTAMATE SYNTHASE (NADH)"/>
    <property type="match status" value="1"/>
</dbReference>
<comment type="cofactor">
    <cofactor evidence="2">
        <name>[3Fe-4S] cluster</name>
        <dbReference type="ChEBI" id="CHEBI:21137"/>
    </cofactor>
</comment>
<dbReference type="EMBL" id="FONT01000004">
    <property type="protein sequence ID" value="SFE83528.1"/>
    <property type="molecule type" value="Genomic_DNA"/>
</dbReference>
<feature type="domain" description="Glutamine amidotransferase type-2" evidence="18">
    <location>
        <begin position="19"/>
        <end position="416"/>
    </location>
</feature>
<keyword evidence="14" id="KW-0314">Glutamate biosynthesis</keyword>
<dbReference type="Pfam" id="PF01645">
    <property type="entry name" value="Glu_synthase"/>
    <property type="match status" value="1"/>
</dbReference>
<comment type="cofactor">
    <cofactor evidence="3">
        <name>FAD</name>
        <dbReference type="ChEBI" id="CHEBI:57692"/>
    </cofactor>
</comment>
<keyword evidence="15" id="KW-0003">3Fe-4S</keyword>
<evidence type="ECO:0000313" key="19">
    <source>
        <dbReference type="EMBL" id="SFE83528.1"/>
    </source>
</evidence>
<dbReference type="PROSITE" id="PS51278">
    <property type="entry name" value="GATASE_TYPE_2"/>
    <property type="match status" value="1"/>
</dbReference>
<dbReference type="SUPFAM" id="SSF51395">
    <property type="entry name" value="FMN-linked oxidoreductases"/>
    <property type="match status" value="1"/>
</dbReference>
<keyword evidence="11" id="KW-0560">Oxidoreductase</keyword>
<keyword evidence="7" id="KW-0288">FMN</keyword>
<dbReference type="CDD" id="cd00982">
    <property type="entry name" value="gltB_C"/>
    <property type="match status" value="1"/>
</dbReference>
<keyword evidence="8" id="KW-0479">Metal-binding</keyword>
<accession>A0A1I2DSX0</accession>
<dbReference type="CDD" id="cd02808">
    <property type="entry name" value="GltS_FMN"/>
    <property type="match status" value="1"/>
</dbReference>
<gene>
    <name evidence="19" type="ORF">SAMN05192532_104283</name>
</gene>
<evidence type="ECO:0000256" key="9">
    <source>
        <dbReference type="ARBA" id="ARBA00022827"/>
    </source>
</evidence>
<evidence type="ECO:0000256" key="3">
    <source>
        <dbReference type="ARBA" id="ARBA00001974"/>
    </source>
</evidence>
<dbReference type="Gene3D" id="3.20.20.70">
    <property type="entry name" value="Aldolase class I"/>
    <property type="match status" value="2"/>
</dbReference>
<protein>
    <submittedName>
        <fullName evidence="19">Glutamate synthase (NADPH/NADH) large chain/glutamate synthase (Ferredoxin)</fullName>
    </submittedName>
</protein>
<dbReference type="InterPro" id="IPR002932">
    <property type="entry name" value="Glu_synthdom"/>
</dbReference>
<dbReference type="Proteomes" id="UP000199516">
    <property type="component" value="Unassembled WGS sequence"/>
</dbReference>
<evidence type="ECO:0000256" key="14">
    <source>
        <dbReference type="ARBA" id="ARBA00023164"/>
    </source>
</evidence>
<evidence type="ECO:0000256" key="5">
    <source>
        <dbReference type="ARBA" id="ARBA00022605"/>
    </source>
</evidence>
<keyword evidence="12" id="KW-0408">Iron</keyword>
<dbReference type="GO" id="GO:0019676">
    <property type="term" value="P:ammonia assimilation cycle"/>
    <property type="evidence" value="ECO:0007669"/>
    <property type="project" value="TreeGrafter"/>
</dbReference>
<comment type="similarity">
    <text evidence="4">Belongs to the glutamate synthase family.</text>
</comment>
<keyword evidence="9" id="KW-0274">FAD</keyword>
<evidence type="ECO:0000256" key="17">
    <source>
        <dbReference type="SAM" id="MobiDB-lite"/>
    </source>
</evidence>
<dbReference type="GO" id="GO:0015930">
    <property type="term" value="F:glutamate synthase activity"/>
    <property type="evidence" value="ECO:0007669"/>
    <property type="project" value="InterPro"/>
</dbReference>
<name>A0A1I2DSX0_9BACI</name>
<dbReference type="SUPFAM" id="SSF56235">
    <property type="entry name" value="N-terminal nucleophile aminohydrolases (Ntn hydrolases)"/>
    <property type="match status" value="1"/>
</dbReference>
<dbReference type="FunFam" id="3.60.20.10:FF:000001">
    <property type="entry name" value="Glutamate synthase, large subunit"/>
    <property type="match status" value="1"/>
</dbReference>
<feature type="region of interest" description="Disordered" evidence="17">
    <location>
        <begin position="953"/>
        <end position="984"/>
    </location>
</feature>
<dbReference type="Pfam" id="PF01493">
    <property type="entry name" value="GXGXG"/>
    <property type="match status" value="1"/>
</dbReference>
<evidence type="ECO:0000256" key="10">
    <source>
        <dbReference type="ARBA" id="ARBA00022962"/>
    </source>
</evidence>
<dbReference type="STRING" id="930128.SAMN05192532_104283"/>
<keyword evidence="10" id="KW-0315">Glutamine amidotransferase</keyword>
<reference evidence="19 20" key="1">
    <citation type="submission" date="2016-10" db="EMBL/GenBank/DDBJ databases">
        <authorList>
            <person name="de Groot N.N."/>
        </authorList>
    </citation>
    <scope>NUCLEOTIDE SEQUENCE [LARGE SCALE GENOMIC DNA]</scope>
    <source>
        <strain evidence="19 20">DSM 23995</strain>
    </source>
</reference>
<keyword evidence="13" id="KW-0411">Iron-sulfur</keyword>
<organism evidence="19 20">
    <name type="scientific">Alteribacillus iranensis</name>
    <dbReference type="NCBI Taxonomy" id="930128"/>
    <lineage>
        <taxon>Bacteria</taxon>
        <taxon>Bacillati</taxon>
        <taxon>Bacillota</taxon>
        <taxon>Bacilli</taxon>
        <taxon>Bacillales</taxon>
        <taxon>Bacillaceae</taxon>
        <taxon>Alteribacillus</taxon>
    </lineage>
</organism>
<evidence type="ECO:0000256" key="11">
    <source>
        <dbReference type="ARBA" id="ARBA00023002"/>
    </source>
</evidence>
<dbReference type="InterPro" id="IPR029055">
    <property type="entry name" value="Ntn_hydrolases_N"/>
</dbReference>
<keyword evidence="5" id="KW-0028">Amino-acid biosynthesis</keyword>
<evidence type="ECO:0000256" key="1">
    <source>
        <dbReference type="ARBA" id="ARBA00001917"/>
    </source>
</evidence>
<dbReference type="InterPro" id="IPR006982">
    <property type="entry name" value="Glu_synth_centr_N"/>
</dbReference>
<dbReference type="SUPFAM" id="SSF69336">
    <property type="entry name" value="Alpha subunit of glutamate synthase, C-terminal domain"/>
    <property type="match status" value="1"/>
</dbReference>
<dbReference type="FunFam" id="2.160.20.60:FF:000001">
    <property type="entry name" value="Glutamate synthase, large subunit"/>
    <property type="match status" value="1"/>
</dbReference>
<dbReference type="CDD" id="cd00713">
    <property type="entry name" value="GltS"/>
    <property type="match status" value="1"/>
</dbReference>
<dbReference type="NCBIfam" id="NF008730">
    <property type="entry name" value="PRK11750.1"/>
    <property type="match status" value="1"/>
</dbReference>
<dbReference type="InterPro" id="IPR036485">
    <property type="entry name" value="Glu_synth_asu_C_sf"/>
</dbReference>
<evidence type="ECO:0000256" key="16">
    <source>
        <dbReference type="ARBA" id="ARBA00029440"/>
    </source>
</evidence>
<proteinExistence type="inferred from homology"/>
<dbReference type="GO" id="GO:0051538">
    <property type="term" value="F:3 iron, 4 sulfur cluster binding"/>
    <property type="evidence" value="ECO:0007669"/>
    <property type="project" value="UniProtKB-KW"/>
</dbReference>
<dbReference type="RefSeq" id="WP_091661671.1">
    <property type="nucleotide sequence ID" value="NZ_FONT01000004.1"/>
</dbReference>
<dbReference type="Pfam" id="PF00310">
    <property type="entry name" value="GATase_2"/>
    <property type="match status" value="1"/>
</dbReference>
<dbReference type="Gene3D" id="2.160.20.60">
    <property type="entry name" value="Glutamate synthase, alpha subunit, C-terminal domain"/>
    <property type="match status" value="1"/>
</dbReference>
<evidence type="ECO:0000256" key="2">
    <source>
        <dbReference type="ARBA" id="ARBA00001927"/>
    </source>
</evidence>
<evidence type="ECO:0000256" key="15">
    <source>
        <dbReference type="ARBA" id="ARBA00023291"/>
    </source>
</evidence>
<dbReference type="GO" id="GO:0006537">
    <property type="term" value="P:glutamate biosynthetic process"/>
    <property type="evidence" value="ECO:0007669"/>
    <property type="project" value="UniProtKB-KW"/>
</dbReference>
<dbReference type="InterPro" id="IPR013785">
    <property type="entry name" value="Aldolase_TIM"/>
</dbReference>
<evidence type="ECO:0000313" key="20">
    <source>
        <dbReference type="Proteomes" id="UP000199516"/>
    </source>
</evidence>
<dbReference type="InterPro" id="IPR002489">
    <property type="entry name" value="Glu_synth_asu_C"/>
</dbReference>
<evidence type="ECO:0000259" key="18">
    <source>
        <dbReference type="PROSITE" id="PS51278"/>
    </source>
</evidence>
<evidence type="ECO:0000256" key="6">
    <source>
        <dbReference type="ARBA" id="ARBA00022630"/>
    </source>
</evidence>
<dbReference type="OrthoDB" id="9758182at2"/>
<dbReference type="FunFam" id="3.20.20.70:FF:000061">
    <property type="entry name" value="Glutamate synthase large subunit"/>
    <property type="match status" value="1"/>
</dbReference>
<comment type="pathway">
    <text evidence="16">Amino-acid biosynthesis.</text>
</comment>
<comment type="cofactor">
    <cofactor evidence="1">
        <name>FMN</name>
        <dbReference type="ChEBI" id="CHEBI:58210"/>
    </cofactor>
</comment>
<evidence type="ECO:0000256" key="12">
    <source>
        <dbReference type="ARBA" id="ARBA00023004"/>
    </source>
</evidence>
<evidence type="ECO:0000256" key="7">
    <source>
        <dbReference type="ARBA" id="ARBA00022643"/>
    </source>
</evidence>
<dbReference type="InterPro" id="IPR050711">
    <property type="entry name" value="ET-N_metabolism_enzyme"/>
</dbReference>
<keyword evidence="20" id="KW-1185">Reference proteome</keyword>
<dbReference type="Pfam" id="PF04898">
    <property type="entry name" value="Glu_syn_central"/>
    <property type="match status" value="1"/>
</dbReference>
<evidence type="ECO:0000256" key="8">
    <source>
        <dbReference type="ARBA" id="ARBA00022723"/>
    </source>
</evidence>
<evidence type="ECO:0000256" key="13">
    <source>
        <dbReference type="ARBA" id="ARBA00023014"/>
    </source>
</evidence>
<dbReference type="PANTHER" id="PTHR11938">
    <property type="entry name" value="FAD NADPH DEHYDROGENASE/OXIDOREDUCTASE"/>
    <property type="match status" value="1"/>
</dbReference>